<evidence type="ECO:0000313" key="2">
    <source>
        <dbReference type="Proteomes" id="UP000194841"/>
    </source>
</evidence>
<dbReference type="SUPFAM" id="SSF48452">
    <property type="entry name" value="TPR-like"/>
    <property type="match status" value="1"/>
</dbReference>
<evidence type="ECO:0008006" key="3">
    <source>
        <dbReference type="Google" id="ProtNLM"/>
    </source>
</evidence>
<dbReference type="InterPro" id="IPR011990">
    <property type="entry name" value="TPR-like_helical_dom_sf"/>
</dbReference>
<keyword evidence="2" id="KW-1185">Reference proteome</keyword>
<dbReference type="Gene3D" id="1.25.40.10">
    <property type="entry name" value="Tetratricopeptide repeat domain"/>
    <property type="match status" value="1"/>
</dbReference>
<name>A0A244CP59_PSEDV</name>
<evidence type="ECO:0000313" key="1">
    <source>
        <dbReference type="EMBL" id="OUL56999.1"/>
    </source>
</evidence>
<comment type="caution">
    <text evidence="1">The sequence shown here is derived from an EMBL/GenBank/DDBJ whole genome shotgun (WGS) entry which is preliminary data.</text>
</comment>
<accession>A0A244CP59</accession>
<protein>
    <recommendedName>
        <fullName evidence="3">MalT-like TPR region domain-containing protein</fullName>
    </recommendedName>
</protein>
<dbReference type="Proteomes" id="UP000194841">
    <property type="component" value="Unassembled WGS sequence"/>
</dbReference>
<sequence length="292" mass="33994">MLLCSIPSIAQEFDVRTQCNLEPALCLVEIQTLLTQVAPQSFQYYEYQVIHMDTLFSLAQFETLYELTSQFVAQESLPPYFKIHAYIYHTKMLQVLKKEEESKRFRVEAEQLLNEVNKNFSDPISLVKLLNLQLYSDIDPRIPYRMLKGLAQKFQRRQLPEFKYELFLNLGHFAERVGETKQAINYRAQAVHFAHLLNSQFKLGESLFNLARSYSNHQDHQQAYQAFADSLEAARLADDQIGANLAILYLAKESLALGQHSQGKEWFKQLDNIEVLPPLRQALYLQLQQQLN</sequence>
<dbReference type="EMBL" id="MWPV01000005">
    <property type="protein sequence ID" value="OUL56999.1"/>
    <property type="molecule type" value="Genomic_DNA"/>
</dbReference>
<dbReference type="AlphaFoldDB" id="A0A244CP59"/>
<gene>
    <name evidence="1" type="ORF">B1199_16680</name>
</gene>
<organism evidence="1 2">
    <name type="scientific">Pseudoalteromonas ulvae</name>
    <dbReference type="NCBI Taxonomy" id="107327"/>
    <lineage>
        <taxon>Bacteria</taxon>
        <taxon>Pseudomonadati</taxon>
        <taxon>Pseudomonadota</taxon>
        <taxon>Gammaproteobacteria</taxon>
        <taxon>Alteromonadales</taxon>
        <taxon>Pseudoalteromonadaceae</taxon>
        <taxon>Pseudoalteromonas</taxon>
    </lineage>
</organism>
<proteinExistence type="predicted"/>
<reference evidence="1 2" key="1">
    <citation type="submission" date="2017-02" db="EMBL/GenBank/DDBJ databases">
        <title>Pseudoalteromonas ulvae TC14 Genome.</title>
        <authorList>
            <person name="Molmeret M."/>
        </authorList>
    </citation>
    <scope>NUCLEOTIDE SEQUENCE [LARGE SCALE GENOMIC DNA]</scope>
    <source>
        <strain evidence="1">TC14</strain>
    </source>
</reference>